<evidence type="ECO:0000313" key="8">
    <source>
        <dbReference type="EMBL" id="MBL1375737.1"/>
    </source>
</evidence>
<dbReference type="InterPro" id="IPR032831">
    <property type="entry name" value="LptM_cons"/>
</dbReference>
<evidence type="ECO:0000256" key="6">
    <source>
        <dbReference type="ARBA" id="ARBA00023288"/>
    </source>
</evidence>
<dbReference type="NCBIfam" id="NF047847">
    <property type="entry name" value="SS_mature_LptM"/>
    <property type="match status" value="1"/>
</dbReference>
<keyword evidence="3" id="KW-0472">Membrane</keyword>
<proteinExistence type="predicted"/>
<keyword evidence="2 7" id="KW-0732">Signal</keyword>
<evidence type="ECO:0000256" key="3">
    <source>
        <dbReference type="ARBA" id="ARBA00023136"/>
    </source>
</evidence>
<feature type="chain" id="PRO_5047486255" evidence="7">
    <location>
        <begin position="23"/>
        <end position="40"/>
    </location>
</feature>
<evidence type="ECO:0000256" key="4">
    <source>
        <dbReference type="ARBA" id="ARBA00023139"/>
    </source>
</evidence>
<organism evidence="8 9">
    <name type="scientific">Zobellella iuensis</name>
    <dbReference type="NCBI Taxonomy" id="2803811"/>
    <lineage>
        <taxon>Bacteria</taxon>
        <taxon>Pseudomonadati</taxon>
        <taxon>Pseudomonadota</taxon>
        <taxon>Gammaproteobacteria</taxon>
        <taxon>Aeromonadales</taxon>
        <taxon>Aeromonadaceae</taxon>
        <taxon>Zobellella</taxon>
    </lineage>
</organism>
<keyword evidence="6 8" id="KW-0449">Lipoprotein</keyword>
<evidence type="ECO:0000313" key="9">
    <source>
        <dbReference type="Proteomes" id="UP000638570"/>
    </source>
</evidence>
<dbReference type="Pfam" id="PF13627">
    <property type="entry name" value="LptM_cons"/>
    <property type="match status" value="1"/>
</dbReference>
<accession>A0ABS1QMI9</accession>
<evidence type="ECO:0000256" key="1">
    <source>
        <dbReference type="ARBA" id="ARBA00004459"/>
    </source>
</evidence>
<keyword evidence="9" id="KW-1185">Reference proteome</keyword>
<evidence type="ECO:0000256" key="7">
    <source>
        <dbReference type="SAM" id="SignalP"/>
    </source>
</evidence>
<protein>
    <submittedName>
        <fullName evidence="8">Lipoprotein</fullName>
    </submittedName>
</protein>
<comment type="caution">
    <text evidence="8">The sequence shown here is derived from an EMBL/GenBank/DDBJ whole genome shotgun (WGS) entry which is preliminary data.</text>
</comment>
<keyword evidence="5" id="KW-0998">Cell outer membrane</keyword>
<reference evidence="9" key="1">
    <citation type="submission" date="2021-01" db="EMBL/GenBank/DDBJ databases">
        <title>Genome public.</title>
        <authorList>
            <person name="Liu C."/>
            <person name="Sun Q."/>
        </authorList>
    </citation>
    <scope>NUCLEOTIDE SEQUENCE [LARGE SCALE GENOMIC DNA]</scope>
    <source>
        <strain evidence="9">CGMCC 1.18722</strain>
    </source>
</reference>
<evidence type="ECO:0000256" key="2">
    <source>
        <dbReference type="ARBA" id="ARBA00022729"/>
    </source>
</evidence>
<gene>
    <name evidence="8" type="ORF">JKV55_00110</name>
</gene>
<keyword evidence="4" id="KW-0564">Palmitate</keyword>
<dbReference type="RefSeq" id="WP_202081638.1">
    <property type="nucleotide sequence ID" value="NZ_JAERTZ010000001.1"/>
</dbReference>
<evidence type="ECO:0000256" key="5">
    <source>
        <dbReference type="ARBA" id="ARBA00023237"/>
    </source>
</evidence>
<comment type="subcellular location">
    <subcellularLocation>
        <location evidence="1">Cell outer membrane</location>
        <topology evidence="1">Lipid-anchor</topology>
    </subcellularLocation>
</comment>
<dbReference type="PROSITE" id="PS51257">
    <property type="entry name" value="PROKAR_LIPOPROTEIN"/>
    <property type="match status" value="1"/>
</dbReference>
<dbReference type="EMBL" id="JAERTZ010000001">
    <property type="protein sequence ID" value="MBL1375737.1"/>
    <property type="molecule type" value="Genomic_DNA"/>
</dbReference>
<sequence>MNKFKLTALVVLALSLAGCGLKGPLTLPEAQQERPQVEQS</sequence>
<name>A0ABS1QMI9_9GAMM</name>
<dbReference type="Proteomes" id="UP000638570">
    <property type="component" value="Unassembled WGS sequence"/>
</dbReference>
<feature type="signal peptide" evidence="7">
    <location>
        <begin position="1"/>
        <end position="22"/>
    </location>
</feature>